<evidence type="ECO:0000256" key="1">
    <source>
        <dbReference type="SAM" id="Coils"/>
    </source>
</evidence>
<feature type="compositionally biased region" description="Acidic residues" evidence="2">
    <location>
        <begin position="419"/>
        <end position="428"/>
    </location>
</feature>
<dbReference type="AlphaFoldDB" id="A0A2D0NGL8"/>
<accession>A0A2D0NGL8</accession>
<dbReference type="OrthoDB" id="1489552at2"/>
<comment type="caution">
    <text evidence="3">The sequence shown here is derived from an EMBL/GenBank/DDBJ whole genome shotgun (WGS) entry which is preliminary data.</text>
</comment>
<name>A0A2D0NGL8_FLAN2</name>
<dbReference type="RefSeq" id="WP_099149083.1">
    <property type="nucleotide sequence ID" value="NZ_PDUD01000009.1"/>
</dbReference>
<sequence>MKTKLVLWGTNAQEERVLVALELLPRENKVNIYEFPESVGTEAFYQQMMNEWRVGQPVEFPEGNYTKTESELTITDSILPDDLKVERGDLVQRAQAEWHFVVLSAKLSDAYHSELAEIKDRIERLDTFDDEIWNNLKDFWDKVQAQVRERNLFRDHANNLRNKTNELFGRMKELRAKLDEQYKEKSKANLDRFMDRLGEIEQKISDGLRFQNIFDELKDLQRKFKKADFTREHRSKVWDRIDAAFKTVKENRFGSSGGDDKSPVDRIKRRYDGLLAAMSKMKRSISRDEEELQFQNRRIATTDGQLEAQIRQAKIVMIEERIRSKQDKFMEMERTKAELEKRMEAAQAKEEKRKEQEKIEEAKRKAQEKIAEEIKEAAEARSEDDEKLEKAAEALAAKKAVPETPETPEADTSEAASETTDDEADDSLIDAVGSTMGEVVEDAVDTFKAIAKVVGGQIGEALEDLKEKMDDVREDIEEEVDEIKAKVKKATASDEEE</sequence>
<organism evidence="3 4">
    <name type="scientific">Flavilitoribacter nigricans (strain ATCC 23147 / DSM 23189 / NBRC 102662 / NCIMB 1420 / SS-2)</name>
    <name type="common">Lewinella nigricans</name>
    <dbReference type="NCBI Taxonomy" id="1122177"/>
    <lineage>
        <taxon>Bacteria</taxon>
        <taxon>Pseudomonadati</taxon>
        <taxon>Bacteroidota</taxon>
        <taxon>Saprospiria</taxon>
        <taxon>Saprospirales</taxon>
        <taxon>Lewinellaceae</taxon>
        <taxon>Flavilitoribacter</taxon>
    </lineage>
</organism>
<reference evidence="3 4" key="1">
    <citation type="submission" date="2017-10" db="EMBL/GenBank/DDBJ databases">
        <title>The draft genome sequence of Lewinella nigricans NBRC 102662.</title>
        <authorList>
            <person name="Wang K."/>
        </authorList>
    </citation>
    <scope>NUCLEOTIDE SEQUENCE [LARGE SCALE GENOMIC DNA]</scope>
    <source>
        <strain evidence="3 4">NBRC 102662</strain>
    </source>
</reference>
<dbReference type="EMBL" id="PDUD01000009">
    <property type="protein sequence ID" value="PHN07635.1"/>
    <property type="molecule type" value="Genomic_DNA"/>
</dbReference>
<keyword evidence="4" id="KW-1185">Reference proteome</keyword>
<gene>
    <name evidence="3" type="ORF">CRP01_05925</name>
</gene>
<evidence type="ECO:0000313" key="3">
    <source>
        <dbReference type="EMBL" id="PHN07635.1"/>
    </source>
</evidence>
<keyword evidence="1" id="KW-0175">Coiled coil</keyword>
<evidence type="ECO:0000313" key="4">
    <source>
        <dbReference type="Proteomes" id="UP000223913"/>
    </source>
</evidence>
<evidence type="ECO:0000256" key="2">
    <source>
        <dbReference type="SAM" id="MobiDB-lite"/>
    </source>
</evidence>
<protein>
    <submittedName>
        <fullName evidence="3">Uncharacterized protein</fullName>
    </submittedName>
</protein>
<feature type="coiled-coil region" evidence="1">
    <location>
        <begin position="459"/>
        <end position="493"/>
    </location>
</feature>
<proteinExistence type="predicted"/>
<dbReference type="Proteomes" id="UP000223913">
    <property type="component" value="Unassembled WGS sequence"/>
</dbReference>
<feature type="coiled-coil region" evidence="1">
    <location>
        <begin position="157"/>
        <end position="203"/>
    </location>
</feature>
<feature type="region of interest" description="Disordered" evidence="2">
    <location>
        <begin position="343"/>
        <end position="433"/>
    </location>
</feature>
<feature type="compositionally biased region" description="Basic and acidic residues" evidence="2">
    <location>
        <begin position="343"/>
        <end position="381"/>
    </location>
</feature>
<feature type="compositionally biased region" description="Low complexity" evidence="2">
    <location>
        <begin position="393"/>
        <end position="404"/>
    </location>
</feature>